<feature type="transmembrane region" description="Helical" evidence="1">
    <location>
        <begin position="142"/>
        <end position="159"/>
    </location>
</feature>
<protein>
    <submittedName>
        <fullName evidence="2">Uncharacterized protein</fullName>
    </submittedName>
</protein>
<feature type="transmembrane region" description="Helical" evidence="1">
    <location>
        <begin position="59"/>
        <end position="78"/>
    </location>
</feature>
<accession>A0A1V2DTE1</accession>
<evidence type="ECO:0000256" key="1">
    <source>
        <dbReference type="SAM" id="Phobius"/>
    </source>
</evidence>
<feature type="transmembrane region" description="Helical" evidence="1">
    <location>
        <begin position="35"/>
        <end position="53"/>
    </location>
</feature>
<organism evidence="2 3">
    <name type="scientific">Marinobacter lutaoensis</name>
    <dbReference type="NCBI Taxonomy" id="135739"/>
    <lineage>
        <taxon>Bacteria</taxon>
        <taxon>Pseudomonadati</taxon>
        <taxon>Pseudomonadota</taxon>
        <taxon>Gammaproteobacteria</taxon>
        <taxon>Pseudomonadales</taxon>
        <taxon>Marinobacteraceae</taxon>
        <taxon>Marinobacter</taxon>
    </lineage>
</organism>
<keyword evidence="3" id="KW-1185">Reference proteome</keyword>
<gene>
    <name evidence="2" type="ORF">BTO32_09045</name>
</gene>
<feature type="transmembrane region" description="Helical" evidence="1">
    <location>
        <begin position="112"/>
        <end position="130"/>
    </location>
</feature>
<name>A0A1V2DTE1_9GAMM</name>
<comment type="caution">
    <text evidence="2">The sequence shown here is derived from an EMBL/GenBank/DDBJ whole genome shotgun (WGS) entry which is preliminary data.</text>
</comment>
<feature type="transmembrane region" description="Helical" evidence="1">
    <location>
        <begin position="165"/>
        <end position="186"/>
    </location>
</feature>
<evidence type="ECO:0000313" key="3">
    <source>
        <dbReference type="Proteomes" id="UP000189339"/>
    </source>
</evidence>
<keyword evidence="1" id="KW-0812">Transmembrane</keyword>
<dbReference type="STRING" id="135739.BTO32_09045"/>
<keyword evidence="1" id="KW-1133">Transmembrane helix</keyword>
<feature type="transmembrane region" description="Helical" evidence="1">
    <location>
        <begin position="6"/>
        <end position="23"/>
    </location>
</feature>
<feature type="transmembrane region" description="Helical" evidence="1">
    <location>
        <begin position="90"/>
        <end position="106"/>
    </location>
</feature>
<dbReference type="RefSeq" id="WP_076724309.1">
    <property type="nucleotide sequence ID" value="NZ_MSCW01000006.1"/>
</dbReference>
<proteinExistence type="predicted"/>
<keyword evidence="1" id="KW-0472">Membrane</keyword>
<dbReference type="EMBL" id="MSCW01000006">
    <property type="protein sequence ID" value="ONF43789.1"/>
    <property type="molecule type" value="Genomic_DNA"/>
</dbReference>
<dbReference type="OrthoDB" id="2242787at2"/>
<evidence type="ECO:0000313" key="2">
    <source>
        <dbReference type="EMBL" id="ONF43789.1"/>
    </source>
</evidence>
<dbReference type="AlphaFoldDB" id="A0A1V2DTE1"/>
<reference evidence="2 3" key="1">
    <citation type="submission" date="2016-12" db="EMBL/GenBank/DDBJ databases">
        <title>Marinobacter lutaoensis whole genome sequencing.</title>
        <authorList>
            <person name="Verma A."/>
            <person name="Krishnamurthi S."/>
        </authorList>
    </citation>
    <scope>NUCLEOTIDE SEQUENCE [LARGE SCALE GENOMIC DNA]</scope>
    <source>
        <strain evidence="2 3">T5054</strain>
    </source>
</reference>
<sequence length="201" mass="21858">MGYREWLSAAAIALTFAGFVPYIRTVRQGRVKPHVFSWMIWGSTTFVVFLAQLSDGGGAGAWPIGVSGLVTLYIAVLAYGRRSDTRITRTDWGCFLVATASLPLWYLSADPFWAVLVLTTVDLAGFGPTLRKALAHPFEENLTFFILFALRNLVAILALERYTATTVLFPAATGLACVVLIALVGLRRQRVAASRDGGPMA</sequence>
<dbReference type="Proteomes" id="UP000189339">
    <property type="component" value="Unassembled WGS sequence"/>
</dbReference>